<name>A0A1C0YVT8_9BACL</name>
<dbReference type="AlphaFoldDB" id="A0A1C0YVT8"/>
<evidence type="ECO:0000313" key="1">
    <source>
        <dbReference type="EMBL" id="OCS91268.1"/>
    </source>
</evidence>
<gene>
    <name evidence="1" type="ORF">A6K76_09675</name>
</gene>
<accession>A0A1C0YVT8</accession>
<organism evidence="1 2">
    <name type="scientific">Caryophanon latum</name>
    <dbReference type="NCBI Taxonomy" id="33977"/>
    <lineage>
        <taxon>Bacteria</taxon>
        <taxon>Bacillati</taxon>
        <taxon>Bacillota</taxon>
        <taxon>Bacilli</taxon>
        <taxon>Bacillales</taxon>
        <taxon>Caryophanaceae</taxon>
        <taxon>Caryophanon</taxon>
    </lineage>
</organism>
<dbReference type="EMBL" id="MATO01000030">
    <property type="protein sequence ID" value="OCS91268.1"/>
    <property type="molecule type" value="Genomic_DNA"/>
</dbReference>
<reference evidence="1 2" key="1">
    <citation type="submission" date="2016-07" db="EMBL/GenBank/DDBJ databases">
        <title>Caryophanon latum genome sequencing.</title>
        <authorList>
            <person name="Verma A."/>
            <person name="Pal Y."/>
            <person name="Krishnamurthi S."/>
        </authorList>
    </citation>
    <scope>NUCLEOTIDE SEQUENCE [LARGE SCALE GENOMIC DNA]</scope>
    <source>
        <strain evidence="1 2">DSM 14151</strain>
    </source>
</reference>
<sequence length="72" mass="8205">MTDQLPHEHFEKQQKKAKKIQKALEDAARTLMASKESIVTTLLNENVDIDIIMHATKLTEAQILEIKQKYGG</sequence>
<keyword evidence="2" id="KW-1185">Reference proteome</keyword>
<evidence type="ECO:0000313" key="2">
    <source>
        <dbReference type="Proteomes" id="UP000093482"/>
    </source>
</evidence>
<dbReference type="Proteomes" id="UP000093482">
    <property type="component" value="Unassembled WGS sequence"/>
</dbReference>
<comment type="caution">
    <text evidence="1">The sequence shown here is derived from an EMBL/GenBank/DDBJ whole genome shotgun (WGS) entry which is preliminary data.</text>
</comment>
<protein>
    <submittedName>
        <fullName evidence="1">Uncharacterized protein</fullName>
    </submittedName>
</protein>
<dbReference type="RefSeq" id="WP_066463623.1">
    <property type="nucleotide sequence ID" value="NZ_MATO01000030.1"/>
</dbReference>
<proteinExistence type="predicted"/>